<evidence type="ECO:0000256" key="5">
    <source>
        <dbReference type="ARBA" id="ARBA00039112"/>
    </source>
</evidence>
<dbReference type="VEuPathDB" id="FungiDB:EMCG_07910"/>
<evidence type="ECO:0000256" key="9">
    <source>
        <dbReference type="ARBA" id="ARBA00047885"/>
    </source>
</evidence>
<dbReference type="PIRSF" id="PIRSF016958">
    <property type="entry name" value="DUF858_MeTrfase_lik"/>
    <property type="match status" value="1"/>
</dbReference>
<dbReference type="GO" id="GO:0005829">
    <property type="term" value="C:cytosol"/>
    <property type="evidence" value="ECO:0007669"/>
    <property type="project" value="EnsemblFungi"/>
</dbReference>
<comment type="catalytic activity">
    <reaction evidence="9">
        <text>N-terminal L-prolyl-L-prolyl-L-lysyl-[protein] + 2 S-adenosyl-L-methionine = N-terminal N,N-dimethyl-L-prolyl-L-prolyl-L-lysyl-[protein] + 2 S-adenosyl-L-homocysteine + 2 H(+)</text>
        <dbReference type="Rhea" id="RHEA:54736"/>
        <dbReference type="Rhea" id="RHEA-COMP:13787"/>
        <dbReference type="Rhea" id="RHEA-COMP:13974"/>
        <dbReference type="ChEBI" id="CHEBI:15378"/>
        <dbReference type="ChEBI" id="CHEBI:57856"/>
        <dbReference type="ChEBI" id="CHEBI:59789"/>
        <dbReference type="ChEBI" id="CHEBI:138059"/>
        <dbReference type="ChEBI" id="CHEBI:138318"/>
        <dbReference type="EC" id="2.1.1.244"/>
    </reaction>
</comment>
<evidence type="ECO:0000256" key="10">
    <source>
        <dbReference type="ARBA" id="ARBA00048167"/>
    </source>
</evidence>
<dbReference type="AlphaFoldDB" id="A0A0G2JAV8"/>
<dbReference type="EC" id="2.1.1.244" evidence="5"/>
<evidence type="ECO:0000256" key="7">
    <source>
        <dbReference type="ARBA" id="ARBA00043129"/>
    </source>
</evidence>
<comment type="caution">
    <text evidence="13">The sequence shown here is derived from an EMBL/GenBank/DDBJ whole genome shotgun (WGS) entry which is preliminary data.</text>
</comment>
<evidence type="ECO:0000256" key="6">
    <source>
        <dbReference type="ARBA" id="ARBA00039449"/>
    </source>
</evidence>
<evidence type="ECO:0000313" key="14">
    <source>
        <dbReference type="Proteomes" id="UP000034164"/>
    </source>
</evidence>
<comment type="similarity">
    <text evidence="1">Belongs to the methyltransferase superfamily. NTM1 family.</text>
</comment>
<organism evidence="13 14">
    <name type="scientific">[Emmonsia] crescens</name>
    <dbReference type="NCBI Taxonomy" id="73230"/>
    <lineage>
        <taxon>Eukaryota</taxon>
        <taxon>Fungi</taxon>
        <taxon>Dikarya</taxon>
        <taxon>Ascomycota</taxon>
        <taxon>Pezizomycotina</taxon>
        <taxon>Eurotiomycetes</taxon>
        <taxon>Eurotiomycetidae</taxon>
        <taxon>Onygenales</taxon>
        <taxon>Ajellomycetaceae</taxon>
        <taxon>Emergomyces</taxon>
    </lineage>
</organism>
<evidence type="ECO:0000256" key="4">
    <source>
        <dbReference type="ARBA" id="ARBA00022691"/>
    </source>
</evidence>
<dbReference type="PANTHER" id="PTHR12753">
    <property type="entry name" value="AD-003 - RELATED"/>
    <property type="match status" value="1"/>
</dbReference>
<evidence type="ECO:0000256" key="8">
    <source>
        <dbReference type="ARBA" id="ARBA00047306"/>
    </source>
</evidence>
<dbReference type="Proteomes" id="UP000034164">
    <property type="component" value="Unassembled WGS sequence"/>
</dbReference>
<keyword evidence="3" id="KW-0808">Transferase</keyword>
<dbReference type="PANTHER" id="PTHR12753:SF0">
    <property type="entry name" value="ALPHA N-TERMINAL PROTEIN METHYLTRANSFERASE 1"/>
    <property type="match status" value="1"/>
</dbReference>
<keyword evidence="4 12" id="KW-0949">S-adenosyl-L-methionine</keyword>
<evidence type="ECO:0000256" key="2">
    <source>
        <dbReference type="ARBA" id="ARBA00022603"/>
    </source>
</evidence>
<evidence type="ECO:0000313" key="13">
    <source>
        <dbReference type="EMBL" id="KKZ66406.1"/>
    </source>
</evidence>
<dbReference type="SUPFAM" id="SSF53335">
    <property type="entry name" value="S-adenosyl-L-methionine-dependent methyltransferases"/>
    <property type="match status" value="1"/>
</dbReference>
<reference evidence="14" key="1">
    <citation type="journal article" date="2015" name="PLoS Genet.">
        <title>The dynamic genome and transcriptome of the human fungal pathogen Blastomyces and close relative Emmonsia.</title>
        <authorList>
            <person name="Munoz J.F."/>
            <person name="Gauthier G.M."/>
            <person name="Desjardins C.A."/>
            <person name="Gallo J.E."/>
            <person name="Holder J."/>
            <person name="Sullivan T.D."/>
            <person name="Marty A.J."/>
            <person name="Carmen J.C."/>
            <person name="Chen Z."/>
            <person name="Ding L."/>
            <person name="Gujja S."/>
            <person name="Magrini V."/>
            <person name="Misas E."/>
            <person name="Mitreva M."/>
            <person name="Priest M."/>
            <person name="Saif S."/>
            <person name="Whiston E.A."/>
            <person name="Young S."/>
            <person name="Zeng Q."/>
            <person name="Goldman W.E."/>
            <person name="Mardis E.R."/>
            <person name="Taylor J.W."/>
            <person name="McEwen J.G."/>
            <person name="Clay O.K."/>
            <person name="Klein B.S."/>
            <person name="Cuomo C.A."/>
        </authorList>
    </citation>
    <scope>NUCLEOTIDE SEQUENCE [LARGE SCALE GENOMIC DNA]</scope>
    <source>
        <strain evidence="14">UAMH 3008</strain>
    </source>
</reference>
<evidence type="ECO:0000256" key="11">
    <source>
        <dbReference type="ARBA" id="ARBA00082558"/>
    </source>
</evidence>
<dbReference type="InterPro" id="IPR029063">
    <property type="entry name" value="SAM-dependent_MTases_sf"/>
</dbReference>
<evidence type="ECO:0000256" key="3">
    <source>
        <dbReference type="ARBA" id="ARBA00022679"/>
    </source>
</evidence>
<protein>
    <recommendedName>
        <fullName evidence="6">Alpha N-terminal protein methyltransferase 1</fullName>
        <ecNumber evidence="5">2.1.1.244</ecNumber>
    </recommendedName>
    <alternativeName>
        <fullName evidence="11">Translation associated element 1</fullName>
    </alternativeName>
    <alternativeName>
        <fullName evidence="7">X-Pro-Lys N-terminal protein methyltransferase 1</fullName>
    </alternativeName>
</protein>
<gene>
    <name evidence="13" type="ORF">EMCG_07910</name>
</gene>
<dbReference type="EMBL" id="LCZI01000497">
    <property type="protein sequence ID" value="KKZ66406.1"/>
    <property type="molecule type" value="Genomic_DNA"/>
</dbReference>
<evidence type="ECO:0000256" key="1">
    <source>
        <dbReference type="ARBA" id="ARBA00009059"/>
    </source>
</evidence>
<feature type="binding site" evidence="12">
    <location>
        <begin position="128"/>
        <end position="129"/>
    </location>
    <ligand>
        <name>S-adenosyl-L-methionine</name>
        <dbReference type="ChEBI" id="CHEBI:59789"/>
    </ligand>
</feature>
<comment type="catalytic activity">
    <reaction evidence="8">
        <text>N-terminal L-seryl-L-prolyl-L-lysyl-[protein] + 3 S-adenosyl-L-methionine = N-terminal N,N,N-trimethyl-L-seryl-L-prolyl-L-lysyl-[protein] + 3 S-adenosyl-L-homocysteine + 3 H(+)</text>
        <dbReference type="Rhea" id="RHEA:54724"/>
        <dbReference type="Rhea" id="RHEA-COMP:13789"/>
        <dbReference type="Rhea" id="RHEA-COMP:13973"/>
        <dbReference type="ChEBI" id="CHEBI:15378"/>
        <dbReference type="ChEBI" id="CHEBI:57856"/>
        <dbReference type="ChEBI" id="CHEBI:59789"/>
        <dbReference type="ChEBI" id="CHEBI:138061"/>
        <dbReference type="ChEBI" id="CHEBI:138317"/>
        <dbReference type="EC" id="2.1.1.244"/>
    </reaction>
</comment>
<dbReference type="Pfam" id="PF05891">
    <property type="entry name" value="Methyltransf_PK"/>
    <property type="match status" value="1"/>
</dbReference>
<feature type="binding site" evidence="12">
    <location>
        <position position="78"/>
    </location>
    <ligand>
        <name>S-adenosyl-L-methionine</name>
        <dbReference type="ChEBI" id="CHEBI:59789"/>
    </ligand>
</feature>
<dbReference type="GO" id="GO:0032259">
    <property type="term" value="P:methylation"/>
    <property type="evidence" value="ECO:0007669"/>
    <property type="project" value="UniProtKB-KW"/>
</dbReference>
<keyword evidence="2" id="KW-0489">Methyltransferase</keyword>
<evidence type="ECO:0000256" key="12">
    <source>
        <dbReference type="PIRSR" id="PIRSR016958-1"/>
    </source>
</evidence>
<accession>A0A0G2JAV8</accession>
<proteinExistence type="inferred from homology"/>
<name>A0A0G2JAV8_9EURO</name>
<dbReference type="GO" id="GO:0071885">
    <property type="term" value="F:N-terminal protein N-methyltransferase activity"/>
    <property type="evidence" value="ECO:0007669"/>
    <property type="project" value="UniProtKB-EC"/>
</dbReference>
<dbReference type="Gene3D" id="3.40.50.150">
    <property type="entry name" value="Vaccinia Virus protein VP39"/>
    <property type="match status" value="1"/>
</dbReference>
<sequence>MADLETDPELDLQPDSHIDQAASIKYWNSVPATADGMLGGYPQISTIDLRGSSAFLAKVRRLIPSSGSGKVGLGVDCGAGIGRVTEGFLSKICETVDIVEPVEKFVDVIKRGKPYQEGKIGDIYITGLQNWTPTKYYDLIWTQWCANHLTDVQLVEYLVRCKGALSEKGLLVFKENTNSDTANDYYDAEDSTVTRTDSKFRKLFEEAGLKVLRSEEQAGMPQRLKLLPIRLWALRPAT</sequence>
<comment type="catalytic activity">
    <reaction evidence="10">
        <text>N-terminal L-alanyl-L-prolyl-L-lysyl-[protein] + 3 S-adenosyl-L-methionine = N-terminal N,N,N-trimethyl-L-alanyl-L-prolyl-L-lysyl-[protein] + 3 S-adenosyl-L-homocysteine + 3 H(+)</text>
        <dbReference type="Rhea" id="RHEA:54712"/>
        <dbReference type="Rhea" id="RHEA-COMP:13785"/>
        <dbReference type="Rhea" id="RHEA-COMP:13971"/>
        <dbReference type="ChEBI" id="CHEBI:15378"/>
        <dbReference type="ChEBI" id="CHEBI:57856"/>
        <dbReference type="ChEBI" id="CHEBI:59789"/>
        <dbReference type="ChEBI" id="CHEBI:138057"/>
        <dbReference type="ChEBI" id="CHEBI:138315"/>
        <dbReference type="EC" id="2.1.1.244"/>
    </reaction>
</comment>
<dbReference type="InterPro" id="IPR008576">
    <property type="entry name" value="MeTrfase_NTM1"/>
</dbReference>
<feature type="binding site" evidence="12">
    <location>
        <position position="143"/>
    </location>
    <ligand>
        <name>S-adenosyl-L-methionine</name>
        <dbReference type="ChEBI" id="CHEBI:59789"/>
    </ligand>
</feature>
<dbReference type="FunFam" id="3.40.50.150:FF:000025">
    <property type="entry name" value="N-terminal Xaa-Pro-Lys N-methyltransferase 1"/>
    <property type="match status" value="1"/>
</dbReference>
<feature type="binding site" evidence="12">
    <location>
        <position position="83"/>
    </location>
    <ligand>
        <name>S-adenosyl-L-methionine</name>
        <dbReference type="ChEBI" id="CHEBI:59789"/>
    </ligand>
</feature>
<dbReference type="OrthoDB" id="1298661at2759"/>
<dbReference type="GO" id="GO:0002181">
    <property type="term" value="P:cytoplasmic translation"/>
    <property type="evidence" value="ECO:0007669"/>
    <property type="project" value="EnsemblFungi"/>
</dbReference>